<dbReference type="AlphaFoldDB" id="A0A6M8HW54"/>
<keyword evidence="9" id="KW-1185">Reference proteome</keyword>
<dbReference type="InterPro" id="IPR051791">
    <property type="entry name" value="Pra-immunoreactive"/>
</dbReference>
<evidence type="ECO:0000256" key="1">
    <source>
        <dbReference type="ARBA" id="ARBA00004651"/>
    </source>
</evidence>
<evidence type="ECO:0000313" key="9">
    <source>
        <dbReference type="Proteomes" id="UP000500767"/>
    </source>
</evidence>
<keyword evidence="5 6" id="KW-0472">Membrane</keyword>
<comment type="subcellular location">
    <subcellularLocation>
        <location evidence="1">Cell membrane</location>
        <topology evidence="1">Multi-pass membrane protein</topology>
    </subcellularLocation>
</comment>
<evidence type="ECO:0000256" key="3">
    <source>
        <dbReference type="ARBA" id="ARBA00022692"/>
    </source>
</evidence>
<dbReference type="PANTHER" id="PTHR36115">
    <property type="entry name" value="PROLINE-RICH ANTIGEN HOMOLOG-RELATED"/>
    <property type="match status" value="1"/>
</dbReference>
<feature type="transmembrane region" description="Helical" evidence="6">
    <location>
        <begin position="142"/>
        <end position="162"/>
    </location>
</feature>
<keyword evidence="2" id="KW-1003">Cell membrane</keyword>
<feature type="transmembrane region" description="Helical" evidence="6">
    <location>
        <begin position="85"/>
        <end position="106"/>
    </location>
</feature>
<dbReference type="PANTHER" id="PTHR36115:SF4">
    <property type="entry name" value="MEMBRANE PROTEIN"/>
    <property type="match status" value="1"/>
</dbReference>
<evidence type="ECO:0000256" key="2">
    <source>
        <dbReference type="ARBA" id="ARBA00022475"/>
    </source>
</evidence>
<gene>
    <name evidence="8" type="ORF">HN018_08135</name>
</gene>
<dbReference type="EMBL" id="CP053708">
    <property type="protein sequence ID" value="QKE92520.1"/>
    <property type="molecule type" value="Genomic_DNA"/>
</dbReference>
<name>A0A6M8HW54_9PROT</name>
<proteinExistence type="predicted"/>
<accession>A0A6M8HW54</accession>
<evidence type="ECO:0000313" key="8">
    <source>
        <dbReference type="EMBL" id="QKE92520.1"/>
    </source>
</evidence>
<protein>
    <submittedName>
        <fullName evidence="8">RDD family protein</fullName>
    </submittedName>
</protein>
<dbReference type="GO" id="GO:0005886">
    <property type="term" value="C:plasma membrane"/>
    <property type="evidence" value="ECO:0007669"/>
    <property type="project" value="UniProtKB-SubCell"/>
</dbReference>
<dbReference type="InterPro" id="IPR010432">
    <property type="entry name" value="RDD"/>
</dbReference>
<evidence type="ECO:0000259" key="7">
    <source>
        <dbReference type="Pfam" id="PF06271"/>
    </source>
</evidence>
<dbReference type="KEGG" id="lck:HN018_08135"/>
<feature type="transmembrane region" description="Helical" evidence="6">
    <location>
        <begin position="30"/>
        <end position="53"/>
    </location>
</feature>
<evidence type="ECO:0000256" key="5">
    <source>
        <dbReference type="ARBA" id="ARBA00023136"/>
    </source>
</evidence>
<feature type="domain" description="RDD" evidence="7">
    <location>
        <begin position="23"/>
        <end position="173"/>
    </location>
</feature>
<keyword evidence="3 6" id="KW-0812">Transmembrane</keyword>
<sequence>MALPPAFRPGPSLASAPGQVWSYAGFWWRVLAWLVDWMVLAAAEFGLGIVTGLRHVGLTIDKDDQSVRQVSDIAYTSFHYSPSAWHLHGGGLSLLGLILTIGYFVLMESSHWQATVGKRVCKLRVTDLDGRRISIPRALGRYLGKFVSAFILGIGFLMVGWTRRKQGLHDVMADTLVMHLRPNDIFAFQPPPML</sequence>
<evidence type="ECO:0000256" key="6">
    <source>
        <dbReference type="SAM" id="Phobius"/>
    </source>
</evidence>
<evidence type="ECO:0000256" key="4">
    <source>
        <dbReference type="ARBA" id="ARBA00022989"/>
    </source>
</evidence>
<keyword evidence="4 6" id="KW-1133">Transmembrane helix</keyword>
<organism evidence="8 9">
    <name type="scientific">Lichenicola cladoniae</name>
    <dbReference type="NCBI Taxonomy" id="1484109"/>
    <lineage>
        <taxon>Bacteria</taxon>
        <taxon>Pseudomonadati</taxon>
        <taxon>Pseudomonadota</taxon>
        <taxon>Alphaproteobacteria</taxon>
        <taxon>Acetobacterales</taxon>
        <taxon>Acetobacteraceae</taxon>
        <taxon>Lichenicola</taxon>
    </lineage>
</organism>
<dbReference type="Proteomes" id="UP000500767">
    <property type="component" value="Chromosome"/>
</dbReference>
<reference evidence="8 9" key="1">
    <citation type="journal article" date="2014" name="World J. Microbiol. Biotechnol.">
        <title>Biodiversity and physiological characteristics of Antarctic and Arctic lichens-associated bacteria.</title>
        <authorList>
            <person name="Lee Y.M."/>
            <person name="Kim E.H."/>
            <person name="Lee H.K."/>
            <person name="Hong S.G."/>
        </authorList>
    </citation>
    <scope>NUCLEOTIDE SEQUENCE [LARGE SCALE GENOMIC DNA]</scope>
    <source>
        <strain evidence="8 9">PAMC 26569</strain>
    </source>
</reference>
<dbReference type="Pfam" id="PF06271">
    <property type="entry name" value="RDD"/>
    <property type="match status" value="1"/>
</dbReference>